<name>A0A0F9SXU8_9ZZZZ</name>
<evidence type="ECO:0000313" key="1">
    <source>
        <dbReference type="EMBL" id="KKN73745.1"/>
    </source>
</evidence>
<proteinExistence type="predicted"/>
<sequence length="155" mass="17507">MSAWIVSKQHIDYLVTEFLRGDHAAIYADDGVEHFHPEDADDIGRDLWSANLESVAYRYPADESGERPGIGVTDEEIRDYTHKAVHGLRGIPFSPYVLFKAVGCYRYQSCEHPGWSGSRADKVSEAMREKAIHLIVSESDIYQSAPWGIDERHVA</sequence>
<accession>A0A0F9SXU8</accession>
<dbReference type="AlphaFoldDB" id="A0A0F9SXU8"/>
<dbReference type="EMBL" id="LAZR01000337">
    <property type="protein sequence ID" value="KKN73745.1"/>
    <property type="molecule type" value="Genomic_DNA"/>
</dbReference>
<comment type="caution">
    <text evidence="1">The sequence shown here is derived from an EMBL/GenBank/DDBJ whole genome shotgun (WGS) entry which is preliminary data.</text>
</comment>
<gene>
    <name evidence="1" type="ORF">LCGC14_0396930</name>
</gene>
<reference evidence="1" key="1">
    <citation type="journal article" date="2015" name="Nature">
        <title>Complex archaea that bridge the gap between prokaryotes and eukaryotes.</title>
        <authorList>
            <person name="Spang A."/>
            <person name="Saw J.H."/>
            <person name="Jorgensen S.L."/>
            <person name="Zaremba-Niedzwiedzka K."/>
            <person name="Martijn J."/>
            <person name="Lind A.E."/>
            <person name="van Eijk R."/>
            <person name="Schleper C."/>
            <person name="Guy L."/>
            <person name="Ettema T.J."/>
        </authorList>
    </citation>
    <scope>NUCLEOTIDE SEQUENCE</scope>
</reference>
<protein>
    <submittedName>
        <fullName evidence="1">Uncharacterized protein</fullName>
    </submittedName>
</protein>
<organism evidence="1">
    <name type="scientific">marine sediment metagenome</name>
    <dbReference type="NCBI Taxonomy" id="412755"/>
    <lineage>
        <taxon>unclassified sequences</taxon>
        <taxon>metagenomes</taxon>
        <taxon>ecological metagenomes</taxon>
    </lineage>
</organism>